<dbReference type="AlphaFoldDB" id="A0AA41VVM5"/>
<name>A0AA41VVM5_PAPNU</name>
<accession>A0AA41VVM5</accession>
<sequence>IFEDNYFIYSAKAVRFRIGHVKEPQREKYIMEYSDLGSQTCIEDHVVWTYTSEKFPMVQESCLQSFKLPEPVLAMGGLLQIELLGRVQLSPDDGLYYLWLVFLLLPATYITHDIHRCTLRLVRMINYLNALLLK</sequence>
<evidence type="ECO:0000313" key="2">
    <source>
        <dbReference type="Proteomes" id="UP001177140"/>
    </source>
</evidence>
<reference evidence="1" key="1">
    <citation type="submission" date="2022-03" db="EMBL/GenBank/DDBJ databases">
        <title>A functionally conserved STORR gene fusion in Papaver species that diverged 16.8 million years ago.</title>
        <authorList>
            <person name="Catania T."/>
        </authorList>
    </citation>
    <scope>NUCLEOTIDE SEQUENCE</scope>
    <source>
        <strain evidence="1">S-191538</strain>
    </source>
</reference>
<organism evidence="1 2">
    <name type="scientific">Papaver nudicaule</name>
    <name type="common">Iceland poppy</name>
    <dbReference type="NCBI Taxonomy" id="74823"/>
    <lineage>
        <taxon>Eukaryota</taxon>
        <taxon>Viridiplantae</taxon>
        <taxon>Streptophyta</taxon>
        <taxon>Embryophyta</taxon>
        <taxon>Tracheophyta</taxon>
        <taxon>Spermatophyta</taxon>
        <taxon>Magnoliopsida</taxon>
        <taxon>Ranunculales</taxon>
        <taxon>Papaveraceae</taxon>
        <taxon>Papaveroideae</taxon>
        <taxon>Papaver</taxon>
    </lineage>
</organism>
<dbReference type="PANTHER" id="PTHR39741">
    <property type="entry name" value="F-BOX DOMAIN CONTAINING PROTEIN, EXPRESSED"/>
    <property type="match status" value="1"/>
</dbReference>
<dbReference type="InterPro" id="IPR055336">
    <property type="entry name" value="At4g00755-like"/>
</dbReference>
<dbReference type="EMBL" id="JAJJMA010300664">
    <property type="protein sequence ID" value="MCL7048085.1"/>
    <property type="molecule type" value="Genomic_DNA"/>
</dbReference>
<dbReference type="PANTHER" id="PTHR39741:SF2">
    <property type="entry name" value="F-BOX DOMAIN-CONTAINING PROTEIN"/>
    <property type="match status" value="1"/>
</dbReference>
<feature type="non-terminal residue" evidence="1">
    <location>
        <position position="134"/>
    </location>
</feature>
<comment type="caution">
    <text evidence="1">The sequence shown here is derived from an EMBL/GenBank/DDBJ whole genome shotgun (WGS) entry which is preliminary data.</text>
</comment>
<evidence type="ECO:0000313" key="1">
    <source>
        <dbReference type="EMBL" id="MCL7048085.1"/>
    </source>
</evidence>
<keyword evidence="2" id="KW-1185">Reference proteome</keyword>
<proteinExistence type="predicted"/>
<dbReference type="Proteomes" id="UP001177140">
    <property type="component" value="Unassembled WGS sequence"/>
</dbReference>
<gene>
    <name evidence="1" type="ORF">MKW94_005850</name>
</gene>
<protein>
    <submittedName>
        <fullName evidence="1">Uncharacterized protein</fullName>
    </submittedName>
</protein>